<proteinExistence type="predicted"/>
<keyword evidence="5 6" id="KW-0472">Membrane</keyword>
<keyword evidence="2" id="KW-1003">Cell membrane</keyword>
<gene>
    <name evidence="8" type="ORF">SAMN05216206_0618</name>
</gene>
<dbReference type="InterPro" id="IPR010432">
    <property type="entry name" value="RDD"/>
</dbReference>
<evidence type="ECO:0000313" key="9">
    <source>
        <dbReference type="Proteomes" id="UP000243606"/>
    </source>
</evidence>
<evidence type="ECO:0000256" key="4">
    <source>
        <dbReference type="ARBA" id="ARBA00022989"/>
    </source>
</evidence>
<evidence type="ECO:0000256" key="5">
    <source>
        <dbReference type="ARBA" id="ARBA00023136"/>
    </source>
</evidence>
<dbReference type="EMBL" id="FOQL01000001">
    <property type="protein sequence ID" value="SFH88337.1"/>
    <property type="molecule type" value="Genomic_DNA"/>
</dbReference>
<keyword evidence="9" id="KW-1185">Reference proteome</keyword>
<keyword evidence="3 6" id="KW-0812">Transmembrane</keyword>
<dbReference type="OrthoDB" id="9793824at2"/>
<organism evidence="8 9">
    <name type="scientific">Pseudomonas guineae</name>
    <dbReference type="NCBI Taxonomy" id="425504"/>
    <lineage>
        <taxon>Bacteria</taxon>
        <taxon>Pseudomonadati</taxon>
        <taxon>Pseudomonadota</taxon>
        <taxon>Gammaproteobacteria</taxon>
        <taxon>Pseudomonadales</taxon>
        <taxon>Pseudomonadaceae</taxon>
        <taxon>Pseudomonas</taxon>
    </lineage>
</organism>
<evidence type="ECO:0000256" key="6">
    <source>
        <dbReference type="SAM" id="Phobius"/>
    </source>
</evidence>
<dbReference type="Pfam" id="PF06271">
    <property type="entry name" value="RDD"/>
    <property type="match status" value="1"/>
</dbReference>
<feature type="domain" description="RDD" evidence="7">
    <location>
        <begin position="15"/>
        <end position="150"/>
    </location>
</feature>
<name>A0A1I3DNM6_9PSED</name>
<feature type="transmembrane region" description="Helical" evidence="6">
    <location>
        <begin position="115"/>
        <end position="138"/>
    </location>
</feature>
<dbReference type="STRING" id="425504.SAMN05216206_0618"/>
<evidence type="ECO:0000256" key="3">
    <source>
        <dbReference type="ARBA" id="ARBA00022692"/>
    </source>
</evidence>
<evidence type="ECO:0000313" key="8">
    <source>
        <dbReference type="EMBL" id="SFH88337.1"/>
    </source>
</evidence>
<dbReference type="RefSeq" id="WP_090239415.1">
    <property type="nucleotide sequence ID" value="NZ_FOQL01000001.1"/>
</dbReference>
<comment type="subcellular location">
    <subcellularLocation>
        <location evidence="1">Cell membrane</location>
        <topology evidence="1">Multi-pass membrane protein</topology>
    </subcellularLocation>
</comment>
<dbReference type="AlphaFoldDB" id="A0A1I3DNM6"/>
<feature type="transmembrane region" description="Helical" evidence="6">
    <location>
        <begin position="21"/>
        <end position="49"/>
    </location>
</feature>
<dbReference type="PANTHER" id="PTHR36115">
    <property type="entry name" value="PROLINE-RICH ANTIGEN HOMOLOG-RELATED"/>
    <property type="match status" value="1"/>
</dbReference>
<dbReference type="PANTHER" id="PTHR36115:SF10">
    <property type="entry name" value="RDD DOMAIN-CONTAINING PROTEIN"/>
    <property type="match status" value="1"/>
</dbReference>
<dbReference type="GO" id="GO:0005886">
    <property type="term" value="C:plasma membrane"/>
    <property type="evidence" value="ECO:0007669"/>
    <property type="project" value="UniProtKB-SubCell"/>
</dbReference>
<evidence type="ECO:0000256" key="1">
    <source>
        <dbReference type="ARBA" id="ARBA00004651"/>
    </source>
</evidence>
<keyword evidence="4 6" id="KW-1133">Transmembrane helix</keyword>
<accession>A0A1I3DNM6</accession>
<sequence>MPKHLLRPQGDYPCAGLPRRLAAIFYDAMLCLALLIVVAFIYKLVLMGFYGEAQLKQMSDAGALDGDPLLSTLLLLSLFGFFAKFWTHSGQTLGMQVWGLRMQNRDGSAITLWQALLRFLVAIGSWLLLGLGFLWVLWDKEKRSWHDMYSDSQVVQLPKNIHKK</sequence>
<protein>
    <submittedName>
        <fullName evidence="8">Uncharacterized membrane protein YckC, RDD family</fullName>
    </submittedName>
</protein>
<evidence type="ECO:0000259" key="7">
    <source>
        <dbReference type="Pfam" id="PF06271"/>
    </source>
</evidence>
<dbReference type="Proteomes" id="UP000243606">
    <property type="component" value="Unassembled WGS sequence"/>
</dbReference>
<feature type="transmembrane region" description="Helical" evidence="6">
    <location>
        <begin position="69"/>
        <end position="86"/>
    </location>
</feature>
<reference evidence="9" key="1">
    <citation type="submission" date="2016-10" db="EMBL/GenBank/DDBJ databases">
        <authorList>
            <person name="Varghese N."/>
            <person name="Submissions S."/>
        </authorList>
    </citation>
    <scope>NUCLEOTIDE SEQUENCE [LARGE SCALE GENOMIC DNA]</scope>
    <source>
        <strain evidence="9">LMG 24016</strain>
    </source>
</reference>
<dbReference type="InterPro" id="IPR051791">
    <property type="entry name" value="Pra-immunoreactive"/>
</dbReference>
<evidence type="ECO:0000256" key="2">
    <source>
        <dbReference type="ARBA" id="ARBA00022475"/>
    </source>
</evidence>